<sequence length="264" mass="29372">MHWNALINQAALRFDGGPRSFPPASDATFAFNWPYEPPNEDYEKLFIRQAVAPSTPRHEDAYRPFSCGWLVPDETSLCKPVFVAHSLLSAIWLVRASLPDKDTLPDDVWARLVSAADTLTSQGAEQAPPSAQTPPPSQAAQAPSRASSPRISNCSSDLEELRPQESAALITTVTSNNRRAEQARDKKRKASLMRKRLDLGLIEPSNTASRDEHYAYNFLSWKDEAIVAWIIKQPVSDTDDFYNAAQTPYRTALIFLEKARALGS</sequence>
<dbReference type="GeneID" id="54345680"/>
<protein>
    <submittedName>
        <fullName evidence="2">Uncharacterized protein</fullName>
    </submittedName>
</protein>
<evidence type="ECO:0000313" key="2">
    <source>
        <dbReference type="EMBL" id="KAF1923103.1"/>
    </source>
</evidence>
<evidence type="ECO:0000313" key="3">
    <source>
        <dbReference type="Proteomes" id="UP000800082"/>
    </source>
</evidence>
<reference evidence="2" key="1">
    <citation type="journal article" date="2020" name="Stud. Mycol.">
        <title>101 Dothideomycetes genomes: a test case for predicting lifestyles and emergence of pathogens.</title>
        <authorList>
            <person name="Haridas S."/>
            <person name="Albert R."/>
            <person name="Binder M."/>
            <person name="Bloem J."/>
            <person name="Labutti K."/>
            <person name="Salamov A."/>
            <person name="Andreopoulos B."/>
            <person name="Baker S."/>
            <person name="Barry K."/>
            <person name="Bills G."/>
            <person name="Bluhm B."/>
            <person name="Cannon C."/>
            <person name="Castanera R."/>
            <person name="Culley D."/>
            <person name="Daum C."/>
            <person name="Ezra D."/>
            <person name="Gonzalez J."/>
            <person name="Henrissat B."/>
            <person name="Kuo A."/>
            <person name="Liang C."/>
            <person name="Lipzen A."/>
            <person name="Lutzoni F."/>
            <person name="Magnuson J."/>
            <person name="Mondo S."/>
            <person name="Nolan M."/>
            <person name="Ohm R."/>
            <person name="Pangilinan J."/>
            <person name="Park H.-J."/>
            <person name="Ramirez L."/>
            <person name="Alfaro M."/>
            <person name="Sun H."/>
            <person name="Tritt A."/>
            <person name="Yoshinaga Y."/>
            <person name="Zwiers L.-H."/>
            <person name="Turgeon B."/>
            <person name="Goodwin S."/>
            <person name="Spatafora J."/>
            <person name="Crous P."/>
            <person name="Grigoriev I."/>
        </authorList>
    </citation>
    <scope>NUCLEOTIDE SEQUENCE</scope>
    <source>
        <strain evidence="2">CBS 183.55</strain>
    </source>
</reference>
<keyword evidence="3" id="KW-1185">Reference proteome</keyword>
<feature type="non-terminal residue" evidence="2">
    <location>
        <position position="264"/>
    </location>
</feature>
<feature type="region of interest" description="Disordered" evidence="1">
    <location>
        <begin position="121"/>
        <end position="157"/>
    </location>
</feature>
<dbReference type="Proteomes" id="UP000800082">
    <property type="component" value="Unassembled WGS sequence"/>
</dbReference>
<dbReference type="RefSeq" id="XP_033443356.1">
    <property type="nucleotide sequence ID" value="XM_033588033.1"/>
</dbReference>
<proteinExistence type="predicted"/>
<dbReference type="OrthoDB" id="3795305at2759"/>
<dbReference type="EMBL" id="ML979010">
    <property type="protein sequence ID" value="KAF1923103.1"/>
    <property type="molecule type" value="Genomic_DNA"/>
</dbReference>
<gene>
    <name evidence="2" type="ORF">M421DRAFT_19418</name>
</gene>
<accession>A0A6A5R6A3</accession>
<name>A0A6A5R6A3_9PLEO</name>
<evidence type="ECO:0000256" key="1">
    <source>
        <dbReference type="SAM" id="MobiDB-lite"/>
    </source>
</evidence>
<organism evidence="2 3">
    <name type="scientific">Didymella exigua CBS 183.55</name>
    <dbReference type="NCBI Taxonomy" id="1150837"/>
    <lineage>
        <taxon>Eukaryota</taxon>
        <taxon>Fungi</taxon>
        <taxon>Dikarya</taxon>
        <taxon>Ascomycota</taxon>
        <taxon>Pezizomycotina</taxon>
        <taxon>Dothideomycetes</taxon>
        <taxon>Pleosporomycetidae</taxon>
        <taxon>Pleosporales</taxon>
        <taxon>Pleosporineae</taxon>
        <taxon>Didymellaceae</taxon>
        <taxon>Didymella</taxon>
    </lineage>
</organism>
<feature type="compositionally biased region" description="Low complexity" evidence="1">
    <location>
        <begin position="138"/>
        <end position="149"/>
    </location>
</feature>
<dbReference type="AlphaFoldDB" id="A0A6A5R6A3"/>